<keyword evidence="10" id="KW-1185">Reference proteome</keyword>
<keyword evidence="3" id="KW-0808">Transferase</keyword>
<dbReference type="GO" id="GO:0061631">
    <property type="term" value="F:ubiquitin conjugating enzyme activity"/>
    <property type="evidence" value="ECO:0007669"/>
    <property type="project" value="UniProtKB-EC"/>
</dbReference>
<organism evidence="9 10">
    <name type="scientific">Rhynchospora pubera</name>
    <dbReference type="NCBI Taxonomy" id="906938"/>
    <lineage>
        <taxon>Eukaryota</taxon>
        <taxon>Viridiplantae</taxon>
        <taxon>Streptophyta</taxon>
        <taxon>Embryophyta</taxon>
        <taxon>Tracheophyta</taxon>
        <taxon>Spermatophyta</taxon>
        <taxon>Magnoliopsida</taxon>
        <taxon>Liliopsida</taxon>
        <taxon>Poales</taxon>
        <taxon>Cyperaceae</taxon>
        <taxon>Cyperoideae</taxon>
        <taxon>Rhynchosporeae</taxon>
        <taxon>Rhynchospora</taxon>
    </lineage>
</organism>
<dbReference type="Proteomes" id="UP001140206">
    <property type="component" value="Chromosome 5"/>
</dbReference>
<name>A0AAV8CGP0_9POAL</name>
<evidence type="ECO:0000256" key="4">
    <source>
        <dbReference type="ARBA" id="ARBA00022741"/>
    </source>
</evidence>
<evidence type="ECO:0000313" key="9">
    <source>
        <dbReference type="EMBL" id="KAJ4753173.1"/>
    </source>
</evidence>
<feature type="domain" description="UBC core" evidence="8">
    <location>
        <begin position="1"/>
        <end position="151"/>
    </location>
</feature>
<dbReference type="PROSITE" id="PS50127">
    <property type="entry name" value="UBC_2"/>
    <property type="match status" value="1"/>
</dbReference>
<dbReference type="PANTHER" id="PTHR24068">
    <property type="entry name" value="UBIQUITIN-CONJUGATING ENZYME E2"/>
    <property type="match status" value="1"/>
</dbReference>
<dbReference type="SMART" id="SM00212">
    <property type="entry name" value="UBCc"/>
    <property type="match status" value="1"/>
</dbReference>
<protein>
    <submittedName>
        <fullName evidence="9">Ubiquitin-conjugating enzyme E2</fullName>
    </submittedName>
</protein>
<evidence type="ECO:0000256" key="7">
    <source>
        <dbReference type="SAM" id="MobiDB-lite"/>
    </source>
</evidence>
<evidence type="ECO:0000256" key="1">
    <source>
        <dbReference type="ARBA" id="ARBA00000485"/>
    </source>
</evidence>
<proteinExistence type="predicted"/>
<evidence type="ECO:0000256" key="2">
    <source>
        <dbReference type="ARBA" id="ARBA00004906"/>
    </source>
</evidence>
<accession>A0AAV8CGP0</accession>
<evidence type="ECO:0000259" key="8">
    <source>
        <dbReference type="PROSITE" id="PS50127"/>
    </source>
</evidence>
<feature type="compositionally biased region" description="Acidic residues" evidence="7">
    <location>
        <begin position="176"/>
        <end position="185"/>
    </location>
</feature>
<evidence type="ECO:0000256" key="5">
    <source>
        <dbReference type="ARBA" id="ARBA00022786"/>
    </source>
</evidence>
<reference evidence="9" key="1">
    <citation type="submission" date="2022-08" db="EMBL/GenBank/DDBJ databases">
        <authorList>
            <person name="Marques A."/>
        </authorList>
    </citation>
    <scope>NUCLEOTIDE SEQUENCE</scope>
    <source>
        <strain evidence="9">RhyPub2mFocal</strain>
        <tissue evidence="9">Leaves</tissue>
    </source>
</reference>
<dbReference type="EMBL" id="JAMFTS010000005">
    <property type="protein sequence ID" value="KAJ4753173.1"/>
    <property type="molecule type" value="Genomic_DNA"/>
</dbReference>
<dbReference type="Gene3D" id="3.10.110.10">
    <property type="entry name" value="Ubiquitin Conjugating Enzyme"/>
    <property type="match status" value="1"/>
</dbReference>
<evidence type="ECO:0000256" key="6">
    <source>
        <dbReference type="ARBA" id="ARBA00022840"/>
    </source>
</evidence>
<keyword evidence="5" id="KW-0833">Ubl conjugation pathway</keyword>
<dbReference type="SUPFAM" id="SSF54495">
    <property type="entry name" value="UBC-like"/>
    <property type="match status" value="1"/>
</dbReference>
<dbReference type="InterPro" id="IPR016135">
    <property type="entry name" value="UBQ-conjugating_enzyme/RWD"/>
</dbReference>
<dbReference type="InterPro" id="IPR000608">
    <property type="entry name" value="UBC"/>
</dbReference>
<dbReference type="GO" id="GO:0005524">
    <property type="term" value="F:ATP binding"/>
    <property type="evidence" value="ECO:0007669"/>
    <property type="project" value="UniProtKB-KW"/>
</dbReference>
<dbReference type="FunFam" id="3.10.110.10:FF:000101">
    <property type="entry name" value="Ubiquitin-conjugating enzyme E2 D2"/>
    <property type="match status" value="1"/>
</dbReference>
<dbReference type="Pfam" id="PF00179">
    <property type="entry name" value="UQ_con"/>
    <property type="match status" value="1"/>
</dbReference>
<gene>
    <name evidence="9" type="ORF">LUZ62_087578</name>
</gene>
<comment type="pathway">
    <text evidence="2">Protein modification; protein ubiquitination.</text>
</comment>
<feature type="region of interest" description="Disordered" evidence="7">
    <location>
        <begin position="118"/>
        <end position="185"/>
    </location>
</feature>
<comment type="caution">
    <text evidence="9">The sequence shown here is derived from an EMBL/GenBank/DDBJ whole genome shotgun (WGS) entry which is preliminary data.</text>
</comment>
<keyword evidence="6" id="KW-0067">ATP-binding</keyword>
<sequence>MARRRIQKELDDLQRNPLALCSAGPVEEDLFNWQGTIIGPPGSPYSGGVFFIRIQFPPDYPFKPLTVNFQTKVYHPNINSNVGRICVCHAILKDQWHPSVTISEVLRSICSLLTDPDEGTSLPSPKGVSPEHISLPSPEGVSPEHISLPSPEGASPEHISLPSPEDTSPECVSPEFDSDSDVDLL</sequence>
<keyword evidence="4" id="KW-0547">Nucleotide-binding</keyword>
<comment type="catalytic activity">
    <reaction evidence="1">
        <text>S-ubiquitinyl-[E1 ubiquitin-activating enzyme]-L-cysteine + [E2 ubiquitin-conjugating enzyme]-L-cysteine = [E1 ubiquitin-activating enzyme]-L-cysteine + S-ubiquitinyl-[E2 ubiquitin-conjugating enzyme]-L-cysteine.</text>
        <dbReference type="EC" id="2.3.2.23"/>
    </reaction>
</comment>
<evidence type="ECO:0000313" key="10">
    <source>
        <dbReference type="Proteomes" id="UP001140206"/>
    </source>
</evidence>
<dbReference type="AlphaFoldDB" id="A0AAV8CGP0"/>
<evidence type="ECO:0000256" key="3">
    <source>
        <dbReference type="ARBA" id="ARBA00022679"/>
    </source>
</evidence>